<comment type="caution">
    <text evidence="2">The sequence shown here is derived from an EMBL/GenBank/DDBJ whole genome shotgun (WGS) entry which is preliminary data.</text>
</comment>
<evidence type="ECO:0000313" key="2">
    <source>
        <dbReference type="EMBL" id="PJZ29101.1"/>
    </source>
</evidence>
<dbReference type="EMBL" id="NPDP01000027">
    <property type="protein sequence ID" value="PJZ29101.1"/>
    <property type="molecule type" value="Genomic_DNA"/>
</dbReference>
<feature type="region of interest" description="Disordered" evidence="1">
    <location>
        <begin position="107"/>
        <end position="218"/>
    </location>
</feature>
<gene>
    <name evidence="2" type="ORF">CH378_14540</name>
</gene>
<evidence type="ECO:0000313" key="3">
    <source>
        <dbReference type="Proteomes" id="UP000231919"/>
    </source>
</evidence>
<dbReference type="Proteomes" id="UP000231919">
    <property type="component" value="Unassembled WGS sequence"/>
</dbReference>
<feature type="compositionally biased region" description="Basic and acidic residues" evidence="1">
    <location>
        <begin position="179"/>
        <end position="190"/>
    </location>
</feature>
<reference evidence="2 3" key="1">
    <citation type="submission" date="2017-07" db="EMBL/GenBank/DDBJ databases">
        <title>Leptospira spp. isolated from tropical soils.</title>
        <authorList>
            <person name="Thibeaux R."/>
            <person name="Iraola G."/>
            <person name="Ferres I."/>
            <person name="Bierque E."/>
            <person name="Girault D."/>
            <person name="Soupe-Gilbert M.-E."/>
            <person name="Picardeau M."/>
            <person name="Goarant C."/>
        </authorList>
    </citation>
    <scope>NUCLEOTIDE SEQUENCE [LARGE SCALE GENOMIC DNA]</scope>
    <source>
        <strain evidence="2 3">JW2-C-B1</strain>
    </source>
</reference>
<feature type="compositionally biased region" description="Basic and acidic residues" evidence="1">
    <location>
        <begin position="206"/>
        <end position="218"/>
    </location>
</feature>
<feature type="compositionally biased region" description="Basic and acidic residues" evidence="1">
    <location>
        <begin position="140"/>
        <end position="170"/>
    </location>
</feature>
<evidence type="ECO:0000256" key="1">
    <source>
        <dbReference type="SAM" id="MobiDB-lite"/>
    </source>
</evidence>
<organism evidence="2 3">
    <name type="scientific">Leptospira kmetyi</name>
    <dbReference type="NCBI Taxonomy" id="408139"/>
    <lineage>
        <taxon>Bacteria</taxon>
        <taxon>Pseudomonadati</taxon>
        <taxon>Spirochaetota</taxon>
        <taxon>Spirochaetia</taxon>
        <taxon>Leptospirales</taxon>
        <taxon>Leptospiraceae</taxon>
        <taxon>Leptospira</taxon>
    </lineage>
</organism>
<feature type="compositionally biased region" description="Basic and acidic residues" evidence="1">
    <location>
        <begin position="107"/>
        <end position="128"/>
    </location>
</feature>
<accession>A0ABX4N854</accession>
<sequence length="218" mass="25539">MRILEPEKRVSLNAKFENENYSFGAEIADPSTELDIEIAVAKRLNGASLESIPNTVYGYILATSTLNHVIKEFPEDFPRINSFEEIRDKEFVVRLFNEYKNQENRFHSELKKNRDTHRGNFRRTEYSRPHINKRVSNSSERSESPREPIHRTETVSDRSDGENRSRKLSETDPTSFRENPSRENESERVFRNNQSANGEYPRGRGRVLERTDSSARRE</sequence>
<protein>
    <submittedName>
        <fullName evidence="2">Uncharacterized protein</fullName>
    </submittedName>
</protein>
<name>A0ABX4N854_9LEPT</name>
<dbReference type="RefSeq" id="WP_100738865.1">
    <property type="nucleotide sequence ID" value="NZ_NPDO01000015.1"/>
</dbReference>
<proteinExistence type="predicted"/>
<keyword evidence="3" id="KW-1185">Reference proteome</keyword>